<dbReference type="Proteomes" id="UP001267426">
    <property type="component" value="Unassembled WGS sequence"/>
</dbReference>
<proteinExistence type="predicted"/>
<organism evidence="1 2">
    <name type="scientific">Rubrivirga litoralis</name>
    <dbReference type="NCBI Taxonomy" id="3075598"/>
    <lineage>
        <taxon>Bacteria</taxon>
        <taxon>Pseudomonadati</taxon>
        <taxon>Rhodothermota</taxon>
        <taxon>Rhodothermia</taxon>
        <taxon>Rhodothermales</taxon>
        <taxon>Rubricoccaceae</taxon>
        <taxon>Rubrivirga</taxon>
    </lineage>
</organism>
<comment type="caution">
    <text evidence="1">The sequence shown here is derived from an EMBL/GenBank/DDBJ whole genome shotgun (WGS) entry which is preliminary data.</text>
</comment>
<accession>A0ABU3BUY7</accession>
<gene>
    <name evidence="1" type="ORF">RM540_15195</name>
</gene>
<evidence type="ECO:0000313" key="1">
    <source>
        <dbReference type="EMBL" id="MDT0633100.1"/>
    </source>
</evidence>
<name>A0ABU3BUY7_9BACT</name>
<reference evidence="1 2" key="1">
    <citation type="submission" date="2023-09" db="EMBL/GenBank/DDBJ databases">
        <authorList>
            <person name="Rey-Velasco X."/>
        </authorList>
    </citation>
    <scope>NUCLEOTIDE SEQUENCE [LARGE SCALE GENOMIC DNA]</scope>
    <source>
        <strain evidence="1 2">F394</strain>
    </source>
</reference>
<sequence length="322" mass="33803">MSPGPRAFLADLVDYAGLFPPAALDLGPAVRNFAAYRGGADAWMLARFIVPAGRLDDLDAFADLFAAAPPARFSVLGHAPDEGGAEAWAAAARRTLDDARAFERRHPAQVACDRFELRLPAALASDADRLAEALGELDAAFRDGAATPPRAAVEVPFLEHPGTVGPAAQAVADANGRAGRPAFALKLRCGGVTPDLVPGVEALAEALATARDGGAPFKATAGLHHPFRNDDEAVGATMHGFVNVFGGAILARVHGLSASDLAEVLDDADAAHWRLDDDGLGWRSLQTTPPEVADAREQFALSYGSCSFDEPREDLRALGWIR</sequence>
<dbReference type="EMBL" id="JAVRHT010000051">
    <property type="protein sequence ID" value="MDT0633100.1"/>
    <property type="molecule type" value="Genomic_DNA"/>
</dbReference>
<evidence type="ECO:0000313" key="2">
    <source>
        <dbReference type="Proteomes" id="UP001267426"/>
    </source>
</evidence>
<keyword evidence="2" id="KW-1185">Reference proteome</keyword>
<dbReference type="RefSeq" id="WP_311665658.1">
    <property type="nucleotide sequence ID" value="NZ_JAVRHT010000051.1"/>
</dbReference>
<protein>
    <submittedName>
        <fullName evidence="1">Uncharacterized protein</fullName>
    </submittedName>
</protein>